<evidence type="ECO:0000313" key="2">
    <source>
        <dbReference type="Proteomes" id="UP000008370"/>
    </source>
</evidence>
<dbReference type="AlphaFoldDB" id="K5VQI9"/>
<proteinExistence type="predicted"/>
<gene>
    <name evidence="1" type="ORF">PHACADRAFT_265916</name>
</gene>
<name>K5VQI9_PHACS</name>
<dbReference type="InParanoid" id="K5VQI9"/>
<dbReference type="Proteomes" id="UP000008370">
    <property type="component" value="Unassembled WGS sequence"/>
</dbReference>
<dbReference type="GeneID" id="18919243"/>
<reference evidence="1 2" key="1">
    <citation type="journal article" date="2012" name="BMC Genomics">
        <title>Comparative genomics of the white-rot fungi, Phanerochaete carnosa and P. chrysosporium, to elucidate the genetic basis of the distinct wood types they colonize.</title>
        <authorList>
            <person name="Suzuki H."/>
            <person name="MacDonald J."/>
            <person name="Syed K."/>
            <person name="Salamov A."/>
            <person name="Hori C."/>
            <person name="Aerts A."/>
            <person name="Henrissat B."/>
            <person name="Wiebenga A."/>
            <person name="vanKuyk P.A."/>
            <person name="Barry K."/>
            <person name="Lindquist E."/>
            <person name="LaButti K."/>
            <person name="Lapidus A."/>
            <person name="Lucas S."/>
            <person name="Coutinho P."/>
            <person name="Gong Y."/>
            <person name="Samejima M."/>
            <person name="Mahadevan R."/>
            <person name="Abou-Zaid M."/>
            <person name="de Vries R.P."/>
            <person name="Igarashi K."/>
            <person name="Yadav J.S."/>
            <person name="Grigoriev I.V."/>
            <person name="Master E.R."/>
        </authorList>
    </citation>
    <scope>NUCLEOTIDE SEQUENCE [LARGE SCALE GENOMIC DNA]</scope>
    <source>
        <strain evidence="1 2">HHB-10118-sp</strain>
    </source>
</reference>
<sequence>MAAYSASLPPAMTLSRSQLLASAQALCNDIARKAALPDLFSHFSTKHENTAYEHGEPFLAPFLGRAFKGRSGPGSLEAYFILLVTHLSYEDMSFGEWIVDTEAKKVSCVGSAKFTWIEGAGKGNSWNEKFVYNLDFDDEGKMIGYQIWSDSGAAYLAWKGELNSLREKFGTDA</sequence>
<accession>K5VQI9</accession>
<dbReference type="KEGG" id="pco:PHACADRAFT_265916"/>
<dbReference type="OrthoDB" id="3352776at2759"/>
<evidence type="ECO:0008006" key="3">
    <source>
        <dbReference type="Google" id="ProtNLM"/>
    </source>
</evidence>
<dbReference type="HOGENOM" id="CLU_095773_1_1_1"/>
<protein>
    <recommendedName>
        <fullName evidence="3">SnoaL-like domain-containing protein</fullName>
    </recommendedName>
</protein>
<organism evidence="1 2">
    <name type="scientific">Phanerochaete carnosa (strain HHB-10118-sp)</name>
    <name type="common">White-rot fungus</name>
    <name type="synonym">Peniophora carnosa</name>
    <dbReference type="NCBI Taxonomy" id="650164"/>
    <lineage>
        <taxon>Eukaryota</taxon>
        <taxon>Fungi</taxon>
        <taxon>Dikarya</taxon>
        <taxon>Basidiomycota</taxon>
        <taxon>Agaricomycotina</taxon>
        <taxon>Agaricomycetes</taxon>
        <taxon>Polyporales</taxon>
        <taxon>Phanerochaetaceae</taxon>
        <taxon>Phanerochaete</taxon>
    </lineage>
</organism>
<dbReference type="RefSeq" id="XP_007402443.1">
    <property type="nucleotide sequence ID" value="XM_007402381.1"/>
</dbReference>
<evidence type="ECO:0000313" key="1">
    <source>
        <dbReference type="EMBL" id="EKM49005.1"/>
    </source>
</evidence>
<dbReference type="EMBL" id="JH930595">
    <property type="protein sequence ID" value="EKM49005.1"/>
    <property type="molecule type" value="Genomic_DNA"/>
</dbReference>
<keyword evidence="2" id="KW-1185">Reference proteome</keyword>